<evidence type="ECO:0000256" key="1">
    <source>
        <dbReference type="ARBA" id="ARBA00002294"/>
    </source>
</evidence>
<evidence type="ECO:0000256" key="10">
    <source>
        <dbReference type="ARBA" id="ARBA00023128"/>
    </source>
</evidence>
<dbReference type="PIRSF" id="PIRSF007892">
    <property type="entry name" value="NAGS_fungal"/>
    <property type="match status" value="1"/>
</dbReference>
<dbReference type="EC" id="2.3.1.1" evidence="5 15"/>
<evidence type="ECO:0000256" key="11">
    <source>
        <dbReference type="ARBA" id="ARBA00023315"/>
    </source>
</evidence>
<dbReference type="Gene3D" id="3.40.1160.10">
    <property type="entry name" value="Acetylglutamate kinase-like"/>
    <property type="match status" value="1"/>
</dbReference>
<keyword evidence="11 15" id="KW-0012">Acyltransferase</keyword>
<evidence type="ECO:0000256" key="3">
    <source>
        <dbReference type="ARBA" id="ARBA00004925"/>
    </source>
</evidence>
<dbReference type="InterPro" id="IPR006855">
    <property type="entry name" value="Vertebrate-like_GNAT_dom"/>
</dbReference>
<keyword evidence="10 15" id="KW-0496">Mitochondrion</keyword>
<comment type="similarity">
    <text evidence="4 15">Belongs to the acetyltransferase family.</text>
</comment>
<accession>A0AAI8Z1Q5</accession>
<evidence type="ECO:0000256" key="7">
    <source>
        <dbReference type="ARBA" id="ARBA00022605"/>
    </source>
</evidence>
<dbReference type="PANTHER" id="PTHR23342">
    <property type="entry name" value="N-ACETYLGLUTAMATE SYNTHASE"/>
    <property type="match status" value="1"/>
</dbReference>
<proteinExistence type="inferred from homology"/>
<keyword evidence="7 15" id="KW-0028">Amino-acid biosynthesis</keyword>
<evidence type="ECO:0000256" key="13">
    <source>
        <dbReference type="ARBA" id="ARBA00033251"/>
    </source>
</evidence>
<dbReference type="AlphaFoldDB" id="A0AAI8Z1Q5"/>
<evidence type="ECO:0000256" key="14">
    <source>
        <dbReference type="ARBA" id="ARBA00048372"/>
    </source>
</evidence>
<evidence type="ECO:0000256" key="5">
    <source>
        <dbReference type="ARBA" id="ARBA00012697"/>
    </source>
</evidence>
<dbReference type="InterPro" id="IPR036393">
    <property type="entry name" value="AceGlu_kinase-like_sf"/>
</dbReference>
<evidence type="ECO:0000256" key="2">
    <source>
        <dbReference type="ARBA" id="ARBA00004173"/>
    </source>
</evidence>
<comment type="pathway">
    <text evidence="3 15">Amino-acid biosynthesis; L-arginine biosynthesis; N(2)-acetyl-L-ornithine from L-glutamate: step 1/4.</text>
</comment>
<evidence type="ECO:0000256" key="8">
    <source>
        <dbReference type="ARBA" id="ARBA00022679"/>
    </source>
</evidence>
<dbReference type="InterPro" id="IPR011190">
    <property type="entry name" value="GlcNAc_Synth_fun"/>
</dbReference>
<protein>
    <recommendedName>
        <fullName evidence="6 15">Amino-acid acetyltransferase, mitochondrial</fullName>
        <ecNumber evidence="5 15">2.3.1.1</ecNumber>
    </recommendedName>
    <alternativeName>
        <fullName evidence="12 15">Glutamate N-acetyltransferase</fullName>
    </alternativeName>
    <alternativeName>
        <fullName evidence="13 15">N-acetylglutamate synthase</fullName>
    </alternativeName>
</protein>
<dbReference type="GO" id="GO:0006526">
    <property type="term" value="P:L-arginine biosynthetic process"/>
    <property type="evidence" value="ECO:0007669"/>
    <property type="project" value="TreeGrafter"/>
</dbReference>
<dbReference type="Gene3D" id="3.40.630.30">
    <property type="match status" value="1"/>
</dbReference>
<organism evidence="18 19">
    <name type="scientific">Lecanosticta acicola</name>
    <dbReference type="NCBI Taxonomy" id="111012"/>
    <lineage>
        <taxon>Eukaryota</taxon>
        <taxon>Fungi</taxon>
        <taxon>Dikarya</taxon>
        <taxon>Ascomycota</taxon>
        <taxon>Pezizomycotina</taxon>
        <taxon>Dothideomycetes</taxon>
        <taxon>Dothideomycetidae</taxon>
        <taxon>Mycosphaerellales</taxon>
        <taxon>Mycosphaerellaceae</taxon>
        <taxon>Lecanosticta</taxon>
    </lineage>
</organism>
<evidence type="ECO:0000256" key="12">
    <source>
        <dbReference type="ARBA" id="ARBA00030346"/>
    </source>
</evidence>
<dbReference type="Pfam" id="PF04768">
    <property type="entry name" value="NAT"/>
    <property type="match status" value="1"/>
</dbReference>
<evidence type="ECO:0000256" key="4">
    <source>
        <dbReference type="ARBA" id="ARBA00008694"/>
    </source>
</evidence>
<dbReference type="EMBL" id="CAVMBE010000041">
    <property type="protein sequence ID" value="CAK4030837.1"/>
    <property type="molecule type" value="Genomic_DNA"/>
</dbReference>
<dbReference type="Proteomes" id="UP001296104">
    <property type="component" value="Unassembled WGS sequence"/>
</dbReference>
<evidence type="ECO:0000313" key="19">
    <source>
        <dbReference type="Proteomes" id="UP001296104"/>
    </source>
</evidence>
<sequence length="664" mass="73343">MTIPMYSCTKAPACGGLKKATVHCARQYSSTSKSPPPPPVNGKHGARADDPQTQRDLFVNVLNANATRRDAKQYLSRFKQPEKSNAEPKPDLYALLEERNARHRKDQDRLDRLGVNLGGLYAPARAIANSPRFTQQDEVRKQSISAPVQQQEIHVALACLRAPEDIDDATIDGLARTLAQLVRLDMRIVLVLDTNGHGPINPGDVRALRKLLAQQADRLCDAIDRHNAEGGRSVPNALEVTDNDGDIHVTLPDLLMDPLRRGMIPIVPTMAYTGAGQVVPVSVLDIMTGLTRHIIGTDKHSQTSKASEDEHVQLDRIILLDSVGGIPSKDRGDGAHVFINLEQEFDDIAEELSEYAAESKENPDSQIGPWVFRQHQKNMFAVRKCLELLPPSSSALIVSPSEAASASRSAASLQATPISTGTRRQRNPLIHNLLTNKPLISSSLPTARLTTSPDDQSAHLNVATVLRRGMPLKVIPAARRGQGWQRPKNGFTTLSLEDDPRVDLRRLVHLIEDSFRRKLNVKHYLNRVQNRIAGVIVAGDYEGGAILTWEMPPGVNDPNRLVPYLDKFAVLQTSQGSSGVADIVFQAMVRSCFPDGVCWRSRKDNPVNKWYLERATGTWKIPNSNWTMFWTGDDVVEGEQKWSDYVGVCSHIAASWADDGKKPD</sequence>
<reference evidence="18" key="1">
    <citation type="submission" date="2023-11" db="EMBL/GenBank/DDBJ databases">
        <authorList>
            <person name="Alioto T."/>
            <person name="Alioto T."/>
            <person name="Gomez Garrido J."/>
        </authorList>
    </citation>
    <scope>NUCLEOTIDE SEQUENCE</scope>
</reference>
<comment type="function">
    <text evidence="1 15">N-acetylglutamate synthase involved in arginine biosynthesis.</text>
</comment>
<gene>
    <name evidence="18" type="ORF">LECACI_7A005995</name>
</gene>
<comment type="catalytic activity">
    <reaction evidence="14 15">
        <text>L-glutamate + acetyl-CoA = N-acetyl-L-glutamate + CoA + H(+)</text>
        <dbReference type="Rhea" id="RHEA:24292"/>
        <dbReference type="ChEBI" id="CHEBI:15378"/>
        <dbReference type="ChEBI" id="CHEBI:29985"/>
        <dbReference type="ChEBI" id="CHEBI:44337"/>
        <dbReference type="ChEBI" id="CHEBI:57287"/>
        <dbReference type="ChEBI" id="CHEBI:57288"/>
        <dbReference type="EC" id="2.3.1.1"/>
    </reaction>
</comment>
<comment type="caution">
    <text evidence="18">The sequence shown here is derived from an EMBL/GenBank/DDBJ whole genome shotgun (WGS) entry which is preliminary data.</text>
</comment>
<evidence type="ECO:0000259" key="17">
    <source>
        <dbReference type="PROSITE" id="PS51731"/>
    </source>
</evidence>
<dbReference type="GO" id="GO:0006592">
    <property type="term" value="P:ornithine biosynthetic process"/>
    <property type="evidence" value="ECO:0007669"/>
    <property type="project" value="TreeGrafter"/>
</dbReference>
<keyword evidence="9" id="KW-0809">Transit peptide</keyword>
<dbReference type="FunFam" id="3.40.630.30:FF:000049">
    <property type="entry name" value="Amino-acid acetyltransferase, mitochondrial"/>
    <property type="match status" value="1"/>
</dbReference>
<keyword evidence="8 15" id="KW-0808">Transferase</keyword>
<dbReference type="PROSITE" id="PS51731">
    <property type="entry name" value="GNAT_NAGS"/>
    <property type="match status" value="1"/>
</dbReference>
<evidence type="ECO:0000256" key="15">
    <source>
        <dbReference type="PIRNR" id="PIRNR007892"/>
    </source>
</evidence>
<name>A0AAI8Z1Q5_9PEZI</name>
<feature type="domain" description="N-acetyltransferase" evidence="17">
    <location>
        <begin position="491"/>
        <end position="654"/>
    </location>
</feature>
<evidence type="ECO:0000256" key="16">
    <source>
        <dbReference type="SAM" id="MobiDB-lite"/>
    </source>
</evidence>
<evidence type="ECO:0000256" key="9">
    <source>
        <dbReference type="ARBA" id="ARBA00022946"/>
    </source>
</evidence>
<feature type="region of interest" description="Disordered" evidence="16">
    <location>
        <begin position="27"/>
        <end position="50"/>
    </location>
</feature>
<evidence type="ECO:0000256" key="6">
    <source>
        <dbReference type="ARBA" id="ARBA00018802"/>
    </source>
</evidence>
<dbReference type="GO" id="GO:0004042">
    <property type="term" value="F:L-glutamate N-acetyltransferase activity"/>
    <property type="evidence" value="ECO:0007669"/>
    <property type="project" value="InterPro"/>
</dbReference>
<dbReference type="PANTHER" id="PTHR23342:SF4">
    <property type="entry name" value="AMINO-ACID ACETYLTRANSFERASE, MITOCHONDRIAL"/>
    <property type="match status" value="1"/>
</dbReference>
<evidence type="ECO:0000313" key="18">
    <source>
        <dbReference type="EMBL" id="CAK4030837.1"/>
    </source>
</evidence>
<dbReference type="GO" id="GO:0005759">
    <property type="term" value="C:mitochondrial matrix"/>
    <property type="evidence" value="ECO:0007669"/>
    <property type="project" value="TreeGrafter"/>
</dbReference>
<comment type="subcellular location">
    <subcellularLocation>
        <location evidence="2 15">Mitochondrion</location>
    </subcellularLocation>
</comment>
<keyword evidence="19" id="KW-1185">Reference proteome</keyword>